<dbReference type="Pfam" id="PF03473">
    <property type="entry name" value="MOSC"/>
    <property type="match status" value="1"/>
</dbReference>
<dbReference type="InterPro" id="IPR005302">
    <property type="entry name" value="MoCF_Sase_C"/>
</dbReference>
<sequence>MAAVSRSGEYTFTKPNHETITLVAGLGVAGDVHRGVTVKHRSRVARDPSQPNLRQVHLMHAELHDELNAKGFDVAAGQLGENVTTRGVDLLGLPTGTRLRLGAHAVVEVTGLRNPCPQIEAFRPGLLKEVVGRDERGEVVRRAGVMSVVLAGGEVRPGDGIVVELPDGPHAPLRPV</sequence>
<dbReference type="GO" id="GO:0030151">
    <property type="term" value="F:molybdenum ion binding"/>
    <property type="evidence" value="ECO:0007669"/>
    <property type="project" value="InterPro"/>
</dbReference>
<proteinExistence type="predicted"/>
<dbReference type="InterPro" id="IPR052716">
    <property type="entry name" value="MOSC_domain"/>
</dbReference>
<dbReference type="EMBL" id="CP034550">
    <property type="protein sequence ID" value="QFZ24347.1"/>
    <property type="molecule type" value="Genomic_DNA"/>
</dbReference>
<dbReference type="SUPFAM" id="SSF50800">
    <property type="entry name" value="PK beta-barrel domain-like"/>
    <property type="match status" value="1"/>
</dbReference>
<keyword evidence="3" id="KW-1185">Reference proteome</keyword>
<evidence type="ECO:0000313" key="3">
    <source>
        <dbReference type="Proteomes" id="UP000325787"/>
    </source>
</evidence>
<dbReference type="Proteomes" id="UP000325787">
    <property type="component" value="Chromosome"/>
</dbReference>
<dbReference type="PANTHER" id="PTHR36930">
    <property type="entry name" value="METAL-SULFUR CLUSTER BIOSYNTHESIS PROTEINS YUAD-RELATED"/>
    <property type="match status" value="1"/>
</dbReference>
<dbReference type="KEGG" id="ssyi:EKG83_18980"/>
<gene>
    <name evidence="2" type="ORF">EKG83_18980</name>
</gene>
<organism evidence="2 3">
    <name type="scientific">Saccharothrix syringae</name>
    <name type="common">Nocardiopsis syringae</name>
    <dbReference type="NCBI Taxonomy" id="103733"/>
    <lineage>
        <taxon>Bacteria</taxon>
        <taxon>Bacillati</taxon>
        <taxon>Actinomycetota</taxon>
        <taxon>Actinomycetes</taxon>
        <taxon>Pseudonocardiales</taxon>
        <taxon>Pseudonocardiaceae</taxon>
        <taxon>Saccharothrix</taxon>
    </lineage>
</organism>
<protein>
    <submittedName>
        <fullName evidence="2">MOSC domain-containing protein</fullName>
    </submittedName>
</protein>
<evidence type="ECO:0000313" key="2">
    <source>
        <dbReference type="EMBL" id="QFZ24347.1"/>
    </source>
</evidence>
<dbReference type="PROSITE" id="PS51340">
    <property type="entry name" value="MOSC"/>
    <property type="match status" value="1"/>
</dbReference>
<dbReference type="AlphaFoldDB" id="A0A5Q0HDF3"/>
<accession>A0A5Q0HDF3</accession>
<feature type="domain" description="MOSC" evidence="1">
    <location>
        <begin position="10"/>
        <end position="164"/>
    </location>
</feature>
<dbReference type="PANTHER" id="PTHR36930:SF1">
    <property type="entry name" value="MOSC DOMAIN-CONTAINING PROTEIN"/>
    <property type="match status" value="1"/>
</dbReference>
<dbReference type="Gene3D" id="2.40.33.20">
    <property type="entry name" value="PK beta-barrel domain-like"/>
    <property type="match status" value="1"/>
</dbReference>
<name>A0A5Q0HDF3_SACSY</name>
<dbReference type="GO" id="GO:0003824">
    <property type="term" value="F:catalytic activity"/>
    <property type="evidence" value="ECO:0007669"/>
    <property type="project" value="InterPro"/>
</dbReference>
<dbReference type="GO" id="GO:0030170">
    <property type="term" value="F:pyridoxal phosphate binding"/>
    <property type="evidence" value="ECO:0007669"/>
    <property type="project" value="InterPro"/>
</dbReference>
<dbReference type="OrthoDB" id="9786134at2"/>
<evidence type="ECO:0000259" key="1">
    <source>
        <dbReference type="PROSITE" id="PS51340"/>
    </source>
</evidence>
<reference evidence="3" key="1">
    <citation type="journal article" date="2021" name="Curr. Microbiol.">
        <title>Complete genome of nocamycin-producing strain Saccharothrix syringae NRRL B-16468 reveals the biosynthetic potential for secondary metabolites.</title>
        <authorList>
            <person name="Mo X."/>
            <person name="Yang S."/>
        </authorList>
    </citation>
    <scope>NUCLEOTIDE SEQUENCE [LARGE SCALE GENOMIC DNA]</scope>
    <source>
        <strain evidence="3">ATCC 51364 / DSM 43886 / JCM 6844 / KCTC 9398 / NBRC 14523 / NRRL B-16468 / INA 2240</strain>
    </source>
</reference>
<dbReference type="InterPro" id="IPR011037">
    <property type="entry name" value="Pyrv_Knase-like_insert_dom_sf"/>
</dbReference>